<dbReference type="SUPFAM" id="SSF56349">
    <property type="entry name" value="DNA breaking-rejoining enzymes"/>
    <property type="match status" value="1"/>
</dbReference>
<evidence type="ECO:0000313" key="5">
    <source>
        <dbReference type="Proteomes" id="UP000183447"/>
    </source>
</evidence>
<dbReference type="Proteomes" id="UP000183447">
    <property type="component" value="Unassembled WGS sequence"/>
</dbReference>
<dbReference type="PANTHER" id="PTHR30349:SF64">
    <property type="entry name" value="PROPHAGE INTEGRASE INTD-RELATED"/>
    <property type="match status" value="1"/>
</dbReference>
<accession>A0A1K2HUB7</accession>
<dbReference type="GO" id="GO:0003677">
    <property type="term" value="F:DNA binding"/>
    <property type="evidence" value="ECO:0007669"/>
    <property type="project" value="InterPro"/>
</dbReference>
<dbReference type="InterPro" id="IPR011010">
    <property type="entry name" value="DNA_brk_join_enz"/>
</dbReference>
<dbReference type="OrthoDB" id="9785687at2"/>
<dbReference type="Gene3D" id="1.10.443.10">
    <property type="entry name" value="Intergrase catalytic core"/>
    <property type="match status" value="1"/>
</dbReference>
<feature type="domain" description="Tyr recombinase" evidence="3">
    <location>
        <begin position="163"/>
        <end position="372"/>
    </location>
</feature>
<evidence type="ECO:0000256" key="1">
    <source>
        <dbReference type="ARBA" id="ARBA00022908"/>
    </source>
</evidence>
<evidence type="ECO:0000259" key="3">
    <source>
        <dbReference type="PROSITE" id="PS51898"/>
    </source>
</evidence>
<dbReference type="GO" id="GO:0006310">
    <property type="term" value="P:DNA recombination"/>
    <property type="evidence" value="ECO:0007669"/>
    <property type="project" value="UniProtKB-KW"/>
</dbReference>
<dbReference type="STRING" id="665118.SAMN02983003_0598"/>
<dbReference type="PROSITE" id="PS51898">
    <property type="entry name" value="TYR_RECOMBINASE"/>
    <property type="match status" value="1"/>
</dbReference>
<dbReference type="EMBL" id="FPKU01000001">
    <property type="protein sequence ID" value="SFZ81620.1"/>
    <property type="molecule type" value="Genomic_DNA"/>
</dbReference>
<dbReference type="InterPro" id="IPR002104">
    <property type="entry name" value="Integrase_catalytic"/>
</dbReference>
<gene>
    <name evidence="4" type="ORF">SAMN02983003_0598</name>
</gene>
<dbReference type="Pfam" id="PF00589">
    <property type="entry name" value="Phage_integrase"/>
    <property type="match status" value="1"/>
</dbReference>
<evidence type="ECO:0000313" key="4">
    <source>
        <dbReference type="EMBL" id="SFZ81620.1"/>
    </source>
</evidence>
<sequence>MSLVYKREGSDYWYFNLNTDAGRRRLSTGVKDKREAERIAAEKIRLTRDAEMFGILPEVTIEEALLIHYLPLKKKLRGYPAIKRGCELLAGKVPGVKGLGGKTKFHRLNELDLAKYRAEREAMGARPNTIDREMAYLSNAYHTLRTAYRMPVAMKFPMERDKGKPRPLTEHEEQALLLRLNPLQPLVQKGARYFVDPLAHAQRQRVDNFDLAVLLLDTGARLGEIASLQWAQIDTVTFATFHLNRHKVGNFNIIALPTRSRIMLRQRWEERDASSPFVFPNSDLAVNRGAKSRSTKGLRKAMADIGINSPDNIAIWGRRDVRSLRDTFATKLRKRGLGLDRLQPLLGHASPVMTAKYAALAVHEASVEAVAILNTITTTYREPIKHDKTLSDR</sequence>
<dbReference type="RefSeq" id="WP_072338898.1">
    <property type="nucleotide sequence ID" value="NZ_FPKU01000001.1"/>
</dbReference>
<reference evidence="4 5" key="1">
    <citation type="submission" date="2016-11" db="EMBL/GenBank/DDBJ databases">
        <authorList>
            <person name="Jaros S."/>
            <person name="Januszkiewicz K."/>
            <person name="Wedrychowicz H."/>
        </authorList>
    </citation>
    <scope>NUCLEOTIDE SEQUENCE [LARGE SCALE GENOMIC DNA]</scope>
    <source>
        <strain evidence="4 5">ATCC 23634</strain>
    </source>
</reference>
<evidence type="ECO:0000256" key="2">
    <source>
        <dbReference type="ARBA" id="ARBA00023172"/>
    </source>
</evidence>
<keyword evidence="5" id="KW-1185">Reference proteome</keyword>
<name>A0A1K2HUB7_9HYPH</name>
<dbReference type="InterPro" id="IPR013762">
    <property type="entry name" value="Integrase-like_cat_sf"/>
</dbReference>
<dbReference type="PANTHER" id="PTHR30349">
    <property type="entry name" value="PHAGE INTEGRASE-RELATED"/>
    <property type="match status" value="1"/>
</dbReference>
<protein>
    <submittedName>
        <fullName evidence="4">Site-specific recombinase XerD</fullName>
    </submittedName>
</protein>
<proteinExistence type="predicted"/>
<dbReference type="AlphaFoldDB" id="A0A1K2HUB7"/>
<organism evidence="4 5">
    <name type="scientific">Devosia enhydra</name>
    <dbReference type="NCBI Taxonomy" id="665118"/>
    <lineage>
        <taxon>Bacteria</taxon>
        <taxon>Pseudomonadati</taxon>
        <taxon>Pseudomonadota</taxon>
        <taxon>Alphaproteobacteria</taxon>
        <taxon>Hyphomicrobiales</taxon>
        <taxon>Devosiaceae</taxon>
        <taxon>Devosia</taxon>
    </lineage>
</organism>
<dbReference type="GO" id="GO:0015074">
    <property type="term" value="P:DNA integration"/>
    <property type="evidence" value="ECO:0007669"/>
    <property type="project" value="UniProtKB-KW"/>
</dbReference>
<keyword evidence="1" id="KW-0229">DNA integration</keyword>
<keyword evidence="2" id="KW-0233">DNA recombination</keyword>
<dbReference type="InterPro" id="IPR050090">
    <property type="entry name" value="Tyrosine_recombinase_XerCD"/>
</dbReference>